<dbReference type="GO" id="GO:0006355">
    <property type="term" value="P:regulation of DNA-templated transcription"/>
    <property type="evidence" value="ECO:0007669"/>
    <property type="project" value="InterPro"/>
</dbReference>
<organism evidence="4 5">
    <name type="scientific">Crossiella cryophila</name>
    <dbReference type="NCBI Taxonomy" id="43355"/>
    <lineage>
        <taxon>Bacteria</taxon>
        <taxon>Bacillati</taxon>
        <taxon>Actinomycetota</taxon>
        <taxon>Actinomycetes</taxon>
        <taxon>Pseudonocardiales</taxon>
        <taxon>Pseudonocardiaceae</taxon>
        <taxon>Crossiella</taxon>
    </lineage>
</organism>
<dbReference type="PROSITE" id="PS50043">
    <property type="entry name" value="HTH_LUXR_2"/>
    <property type="match status" value="1"/>
</dbReference>
<evidence type="ECO:0000313" key="4">
    <source>
        <dbReference type="EMBL" id="MBB4673950.1"/>
    </source>
</evidence>
<reference evidence="4 5" key="1">
    <citation type="submission" date="2020-08" db="EMBL/GenBank/DDBJ databases">
        <title>Sequencing the genomes of 1000 actinobacteria strains.</title>
        <authorList>
            <person name="Klenk H.-P."/>
        </authorList>
    </citation>
    <scope>NUCLEOTIDE SEQUENCE [LARGE SCALE GENOMIC DNA]</scope>
    <source>
        <strain evidence="4 5">DSM 44230</strain>
    </source>
</reference>
<protein>
    <submittedName>
        <fullName evidence="4">DNA-binding CsgD family transcriptional regulator</fullName>
    </submittedName>
</protein>
<dbReference type="GO" id="GO:0003677">
    <property type="term" value="F:DNA binding"/>
    <property type="evidence" value="ECO:0007669"/>
    <property type="project" value="UniProtKB-KW"/>
</dbReference>
<comment type="caution">
    <text evidence="4">The sequence shown here is derived from an EMBL/GenBank/DDBJ whole genome shotgun (WGS) entry which is preliminary data.</text>
</comment>
<dbReference type="InterPro" id="IPR011990">
    <property type="entry name" value="TPR-like_helical_dom_sf"/>
</dbReference>
<dbReference type="InterPro" id="IPR016032">
    <property type="entry name" value="Sig_transdc_resp-reg_C-effctor"/>
</dbReference>
<dbReference type="Gene3D" id="1.25.40.10">
    <property type="entry name" value="Tetratricopeptide repeat domain"/>
    <property type="match status" value="1"/>
</dbReference>
<evidence type="ECO:0000259" key="3">
    <source>
        <dbReference type="PROSITE" id="PS50043"/>
    </source>
</evidence>
<dbReference type="SUPFAM" id="SSF52540">
    <property type="entry name" value="P-loop containing nucleoside triphosphate hydrolases"/>
    <property type="match status" value="1"/>
</dbReference>
<dbReference type="Proteomes" id="UP000533598">
    <property type="component" value="Unassembled WGS sequence"/>
</dbReference>
<dbReference type="PROSITE" id="PS00622">
    <property type="entry name" value="HTH_LUXR_1"/>
    <property type="match status" value="1"/>
</dbReference>
<sequence length="931" mass="98491">MPERTVLERGAELAVLEDLVRRVRDGGSALVVLDGPAGIGKTTLLRSVRARAEVAGLPVVTGVGSELERQFGFGVVRQLIEPRLAAAGAARREQWFTGPARFARPVLEEAPGPVDAVPADALGAALHGLYWLLAGFADHGPFLVLVDDVHWADLSSLRWLAYLARRLDGLPVGLLLAVRAGETPADPRAVEEILASPLCQVLRPEPLSATAVGDLARVELGGPVAAEFAAACVDSTGGNPLLLTELLRGLRAHRVTGAAEETGLVPEFGVAAIATGVLGRLRRCPPETGQVADAVAVLGPAATLAQVERLTGLGGPQVQACVRRLVALGLFAVDGPRFVHPMVREVVYRDLPTGARSALHERVAELMQARAAGFERAGPDQVATHLLPVAPAGVTWRVTALRAAAAVARTRGAPETSAAYLARAIEEGPEVAPELHAELGRAQLHFDGLAAVRTLGIAHERAEDQAKPGLTVDLARALLTVGRGAEGLSLITAAVTAAEGGSAHGYLQSELYFLGWQHSGTAPMITQRLAAVAETDESGLLGLRSCHEVFRLGSPALAVAQARRALAGPALYTEHWGPHMSAVMTLIRCDDLDRAAAVTSEAVTHARRQGSFLRYALSTCLRVQVRLRQGRLDLALADAEESIGDRDPGWQPLAAHRYAHYLDVLLALDRTDDALELLYRMELDGELPELWHFNQVLDVRGRLRLALGDLDGALADFTECGRRLAVWDVRNPAVIPWRGYQALALHAAGRRSEALTALAPELAAARQWGLPWTLGTVLRVAGTVTGGRAGEALLAEALAVVEQAEVGLVHAEVLADLGLLRHRLGAEQSARETLRRALAVAEQCGAIAVGRRAKAGLRAAGGRQRRAEHTGPAALTGTERRVAALAADGRSNPQIAAELTVGVRTVEMHLTNAYRKLGVSGRTELTAALGG</sequence>
<dbReference type="Gene3D" id="1.10.10.10">
    <property type="entry name" value="Winged helix-like DNA-binding domain superfamily/Winged helix DNA-binding domain"/>
    <property type="match status" value="1"/>
</dbReference>
<dbReference type="PANTHER" id="PTHR16305">
    <property type="entry name" value="TESTICULAR SOLUBLE ADENYLYL CYCLASE"/>
    <property type="match status" value="1"/>
</dbReference>
<dbReference type="AlphaFoldDB" id="A0A7W7C3T9"/>
<dbReference type="GO" id="GO:0005737">
    <property type="term" value="C:cytoplasm"/>
    <property type="evidence" value="ECO:0007669"/>
    <property type="project" value="TreeGrafter"/>
</dbReference>
<proteinExistence type="predicted"/>
<accession>A0A7W7C3T9</accession>
<name>A0A7W7C3T9_9PSEU</name>
<dbReference type="SUPFAM" id="SSF48452">
    <property type="entry name" value="TPR-like"/>
    <property type="match status" value="1"/>
</dbReference>
<dbReference type="SMART" id="SM00421">
    <property type="entry name" value="HTH_LUXR"/>
    <property type="match status" value="1"/>
</dbReference>
<dbReference type="GO" id="GO:0005524">
    <property type="term" value="F:ATP binding"/>
    <property type="evidence" value="ECO:0007669"/>
    <property type="project" value="UniProtKB-KW"/>
</dbReference>
<dbReference type="SUPFAM" id="SSF46894">
    <property type="entry name" value="C-terminal effector domain of the bipartite response regulators"/>
    <property type="match status" value="1"/>
</dbReference>
<dbReference type="CDD" id="cd06170">
    <property type="entry name" value="LuxR_C_like"/>
    <property type="match status" value="1"/>
</dbReference>
<dbReference type="InterPro" id="IPR000792">
    <property type="entry name" value="Tscrpt_reg_LuxR_C"/>
</dbReference>
<dbReference type="RefSeq" id="WP_185000002.1">
    <property type="nucleotide sequence ID" value="NZ_BAAAUI010000013.1"/>
</dbReference>
<gene>
    <name evidence="4" type="ORF">HNR67_000068</name>
</gene>
<dbReference type="Pfam" id="PF13191">
    <property type="entry name" value="AAA_16"/>
    <property type="match status" value="1"/>
</dbReference>
<dbReference type="InterPro" id="IPR027417">
    <property type="entry name" value="P-loop_NTPase"/>
</dbReference>
<dbReference type="Pfam" id="PF00196">
    <property type="entry name" value="GerE"/>
    <property type="match status" value="1"/>
</dbReference>
<evidence type="ECO:0000256" key="1">
    <source>
        <dbReference type="ARBA" id="ARBA00022741"/>
    </source>
</evidence>
<dbReference type="PANTHER" id="PTHR16305:SF35">
    <property type="entry name" value="TRANSCRIPTIONAL ACTIVATOR DOMAIN"/>
    <property type="match status" value="1"/>
</dbReference>
<keyword evidence="2" id="KW-0067">ATP-binding</keyword>
<evidence type="ECO:0000313" key="5">
    <source>
        <dbReference type="Proteomes" id="UP000533598"/>
    </source>
</evidence>
<dbReference type="InterPro" id="IPR036388">
    <property type="entry name" value="WH-like_DNA-bd_sf"/>
</dbReference>
<dbReference type="EMBL" id="JACHMH010000001">
    <property type="protein sequence ID" value="MBB4673950.1"/>
    <property type="molecule type" value="Genomic_DNA"/>
</dbReference>
<evidence type="ECO:0000256" key="2">
    <source>
        <dbReference type="ARBA" id="ARBA00022840"/>
    </source>
</evidence>
<keyword evidence="4" id="KW-0238">DNA-binding</keyword>
<dbReference type="PRINTS" id="PR00038">
    <property type="entry name" value="HTHLUXR"/>
</dbReference>
<keyword evidence="1" id="KW-0547">Nucleotide-binding</keyword>
<keyword evidence="5" id="KW-1185">Reference proteome</keyword>
<dbReference type="GO" id="GO:0004016">
    <property type="term" value="F:adenylate cyclase activity"/>
    <property type="evidence" value="ECO:0007669"/>
    <property type="project" value="TreeGrafter"/>
</dbReference>
<dbReference type="InterPro" id="IPR041664">
    <property type="entry name" value="AAA_16"/>
</dbReference>
<feature type="domain" description="HTH luxR-type" evidence="3">
    <location>
        <begin position="868"/>
        <end position="931"/>
    </location>
</feature>